<dbReference type="EMBL" id="VOKX01000093">
    <property type="protein sequence ID" value="KAB7837996.1"/>
    <property type="molecule type" value="Genomic_DNA"/>
</dbReference>
<organism evidence="4 5">
    <name type="scientific">Streptomyces mobaraensis</name>
    <name type="common">Streptoverticillium mobaraense</name>
    <dbReference type="NCBI Taxonomy" id="35621"/>
    <lineage>
        <taxon>Bacteria</taxon>
        <taxon>Bacillati</taxon>
        <taxon>Actinomycetota</taxon>
        <taxon>Actinomycetes</taxon>
        <taxon>Kitasatosporales</taxon>
        <taxon>Streptomycetaceae</taxon>
        <taxon>Streptomyces</taxon>
    </lineage>
</organism>
<evidence type="ECO:0000313" key="4">
    <source>
        <dbReference type="EMBL" id="KAB7837996.1"/>
    </source>
</evidence>
<dbReference type="Pfam" id="PF13411">
    <property type="entry name" value="MerR_1"/>
    <property type="match status" value="1"/>
</dbReference>
<dbReference type="SMART" id="SM00422">
    <property type="entry name" value="HTH_MERR"/>
    <property type="match status" value="1"/>
</dbReference>
<dbReference type="Gene3D" id="1.10.1660.10">
    <property type="match status" value="1"/>
</dbReference>
<dbReference type="PROSITE" id="PS00552">
    <property type="entry name" value="HTH_MERR_1"/>
    <property type="match status" value="1"/>
</dbReference>
<gene>
    <name evidence="4" type="ORF">FRZ00_22530</name>
</gene>
<keyword evidence="1" id="KW-0238">DNA-binding</keyword>
<dbReference type="PANTHER" id="PTHR30204">
    <property type="entry name" value="REDOX-CYCLING DRUG-SENSING TRANSCRIPTIONAL ACTIVATOR SOXR"/>
    <property type="match status" value="1"/>
</dbReference>
<comment type="caution">
    <text evidence="4">The sequence shown here is derived from an EMBL/GenBank/DDBJ whole genome shotgun (WGS) entry which is preliminary data.</text>
</comment>
<protein>
    <submittedName>
        <fullName evidence="4">MerR family transcriptional regulator</fullName>
    </submittedName>
</protein>
<dbReference type="GO" id="GO:0003700">
    <property type="term" value="F:DNA-binding transcription factor activity"/>
    <property type="evidence" value="ECO:0007669"/>
    <property type="project" value="InterPro"/>
</dbReference>
<dbReference type="Proteomes" id="UP000327000">
    <property type="component" value="Unassembled WGS sequence"/>
</dbReference>
<dbReference type="PRINTS" id="PR00040">
    <property type="entry name" value="HTHMERR"/>
</dbReference>
<reference evidence="4 5" key="1">
    <citation type="journal article" date="2019" name="Microb. Cell Fact.">
        <title>Exploring novel herbicidin analogues by transcriptional regulator overexpression and MS/MS molecular networking.</title>
        <authorList>
            <person name="Shi Y."/>
            <person name="Gu R."/>
            <person name="Li Y."/>
            <person name="Wang X."/>
            <person name="Ren W."/>
            <person name="Li X."/>
            <person name="Wang L."/>
            <person name="Xie Y."/>
            <person name="Hong B."/>
        </authorList>
    </citation>
    <scope>NUCLEOTIDE SEQUENCE [LARGE SCALE GENOMIC DNA]</scope>
    <source>
        <strain evidence="4 5">US-43</strain>
    </source>
</reference>
<accession>A0A5N5W3M0</accession>
<dbReference type="SUPFAM" id="SSF46955">
    <property type="entry name" value="Putative DNA-binding domain"/>
    <property type="match status" value="1"/>
</dbReference>
<feature type="compositionally biased region" description="Gly residues" evidence="2">
    <location>
        <begin position="138"/>
        <end position="150"/>
    </location>
</feature>
<evidence type="ECO:0000259" key="3">
    <source>
        <dbReference type="PROSITE" id="PS50937"/>
    </source>
</evidence>
<dbReference type="GO" id="GO:0003677">
    <property type="term" value="F:DNA binding"/>
    <property type="evidence" value="ECO:0007669"/>
    <property type="project" value="UniProtKB-KW"/>
</dbReference>
<dbReference type="InterPro" id="IPR009061">
    <property type="entry name" value="DNA-bd_dom_put_sf"/>
</dbReference>
<sequence length="314" mass="32764">MIASPSTTSTTWRVGPLAEASGLTVRTLHHWDGIGLLRPSRRTAGGHREYTEADVVRLYQVLALRGLGLSLETIGLCLDSGVDPARVVRDHLAEVEASLARLGTLRRRLVRLRDALDGAGEVGGSGAVNRSGEADGLGEAGDVGGFGGADRPGEADGAGEVRGPGDARGSGRSPAPIGPLLDALRAAGGAAGHGERVLRRHLDADGIGVLSARAAALGPAAHYLLEVEWPELYRRAERLRADGVPPADPRVRRLAARMDELSTLFTGGDREVSAGVRRAWDEDPAALSGDPDAPADGWRDLSAYLDAARRGVTG</sequence>
<name>A0A5N5W3M0_STRMB</name>
<evidence type="ECO:0000256" key="1">
    <source>
        <dbReference type="ARBA" id="ARBA00023125"/>
    </source>
</evidence>
<proteinExistence type="predicted"/>
<dbReference type="OrthoDB" id="9809391at2"/>
<dbReference type="PANTHER" id="PTHR30204:SF90">
    <property type="entry name" value="HTH-TYPE TRANSCRIPTIONAL ACTIVATOR MTA"/>
    <property type="match status" value="1"/>
</dbReference>
<dbReference type="PROSITE" id="PS50937">
    <property type="entry name" value="HTH_MERR_2"/>
    <property type="match status" value="1"/>
</dbReference>
<dbReference type="RefSeq" id="WP_152264776.1">
    <property type="nucleotide sequence ID" value="NZ_VOKX01000093.1"/>
</dbReference>
<dbReference type="InterPro" id="IPR047057">
    <property type="entry name" value="MerR_fam"/>
</dbReference>
<keyword evidence="5" id="KW-1185">Reference proteome</keyword>
<dbReference type="AlphaFoldDB" id="A0A5N5W3M0"/>
<evidence type="ECO:0000313" key="5">
    <source>
        <dbReference type="Proteomes" id="UP000327000"/>
    </source>
</evidence>
<feature type="region of interest" description="Disordered" evidence="2">
    <location>
        <begin position="122"/>
        <end position="180"/>
    </location>
</feature>
<evidence type="ECO:0000256" key="2">
    <source>
        <dbReference type="SAM" id="MobiDB-lite"/>
    </source>
</evidence>
<dbReference type="InterPro" id="IPR000551">
    <property type="entry name" value="MerR-type_HTH_dom"/>
</dbReference>
<feature type="domain" description="HTH merR-type" evidence="3">
    <location>
        <begin position="11"/>
        <end position="80"/>
    </location>
</feature>